<feature type="domain" description="Methyltransferase type 11" evidence="1">
    <location>
        <begin position="2"/>
        <end position="67"/>
    </location>
</feature>
<evidence type="ECO:0000313" key="3">
    <source>
        <dbReference type="Proteomes" id="UP000007058"/>
    </source>
</evidence>
<dbReference type="Proteomes" id="UP000007058">
    <property type="component" value="Chromosome"/>
</dbReference>
<dbReference type="CDD" id="cd02440">
    <property type="entry name" value="AdoMet_MTases"/>
    <property type="match status" value="1"/>
</dbReference>
<keyword evidence="2" id="KW-0489">Methyltransferase</keyword>
<dbReference type="Gene3D" id="3.40.50.150">
    <property type="entry name" value="Vaccinia Virus protein VP39"/>
    <property type="match status" value="1"/>
</dbReference>
<sequence>METARAEAARRGLGNLDVRRGSAETLPCPDAAFDLVVTRHSAHHWHDVATGLREARRVLKPGGLAVIMDVVTPGSALLDTWLQSLELLRDPSHVRNYSVEEWRKMLAVAGFGPVTTSRFRLRLEFSSWIRRMNTPEVHVQAIRSLQGRAGAEIVRHFEMEADGSFTLDTMLMAAEG</sequence>
<gene>
    <name evidence="2" type="ordered locus">amb0315</name>
</gene>
<organism evidence="2 3">
    <name type="scientific">Paramagnetospirillum magneticum (strain ATCC 700264 / AMB-1)</name>
    <name type="common">Magnetospirillum magneticum</name>
    <dbReference type="NCBI Taxonomy" id="342108"/>
    <lineage>
        <taxon>Bacteria</taxon>
        <taxon>Pseudomonadati</taxon>
        <taxon>Pseudomonadota</taxon>
        <taxon>Alphaproteobacteria</taxon>
        <taxon>Rhodospirillales</taxon>
        <taxon>Magnetospirillaceae</taxon>
        <taxon>Paramagnetospirillum</taxon>
    </lineage>
</organism>
<dbReference type="AlphaFoldDB" id="Q2WAK6"/>
<accession>Q2WAK6</accession>
<dbReference type="STRING" id="342108.amb0315"/>
<dbReference type="SUPFAM" id="SSF53335">
    <property type="entry name" value="S-adenosyl-L-methionine-dependent methyltransferases"/>
    <property type="match status" value="1"/>
</dbReference>
<keyword evidence="2" id="KW-0808">Transferase</keyword>
<dbReference type="EMBL" id="AP007255">
    <property type="protein sequence ID" value="BAE49119.1"/>
    <property type="molecule type" value="Genomic_DNA"/>
</dbReference>
<proteinExistence type="predicted"/>
<name>Q2WAK6_PARM1</name>
<dbReference type="InterPro" id="IPR029063">
    <property type="entry name" value="SAM-dependent_MTases_sf"/>
</dbReference>
<dbReference type="PANTHER" id="PTHR43591">
    <property type="entry name" value="METHYLTRANSFERASE"/>
    <property type="match status" value="1"/>
</dbReference>
<evidence type="ECO:0000259" key="1">
    <source>
        <dbReference type="Pfam" id="PF08241"/>
    </source>
</evidence>
<evidence type="ECO:0000313" key="2">
    <source>
        <dbReference type="EMBL" id="BAE49119.1"/>
    </source>
</evidence>
<dbReference type="InterPro" id="IPR013216">
    <property type="entry name" value="Methyltransf_11"/>
</dbReference>
<protein>
    <submittedName>
        <fullName evidence="2">SAM-dependent methyltransferase</fullName>
    </submittedName>
</protein>
<dbReference type="KEGG" id="mag:amb0315"/>
<reference evidence="2 3" key="1">
    <citation type="journal article" date="2005" name="DNA Res.">
        <title>Complete genome sequence of the facultative anaerobic magnetotactic bacterium Magnetospirillum sp. strain AMB-1.</title>
        <authorList>
            <person name="Matsunaga T."/>
            <person name="Okamura Y."/>
            <person name="Fukuda Y."/>
            <person name="Wahyudi A.T."/>
            <person name="Murase Y."/>
            <person name="Takeyama H."/>
        </authorList>
    </citation>
    <scope>NUCLEOTIDE SEQUENCE [LARGE SCALE GENOMIC DNA]</scope>
    <source>
        <strain evidence="3">ATCC 700264 / AMB-1</strain>
    </source>
</reference>
<keyword evidence="3" id="KW-1185">Reference proteome</keyword>
<dbReference type="HOGENOM" id="CLU_037990_10_0_5"/>
<dbReference type="GO" id="GO:0032259">
    <property type="term" value="P:methylation"/>
    <property type="evidence" value="ECO:0007669"/>
    <property type="project" value="UniProtKB-KW"/>
</dbReference>
<dbReference type="GO" id="GO:0008757">
    <property type="term" value="F:S-adenosylmethionine-dependent methyltransferase activity"/>
    <property type="evidence" value="ECO:0007669"/>
    <property type="project" value="InterPro"/>
</dbReference>
<dbReference type="Pfam" id="PF08241">
    <property type="entry name" value="Methyltransf_11"/>
    <property type="match status" value="1"/>
</dbReference>